<dbReference type="UniPathway" id="UPA00262">
    <property type="reaction ID" value="UER00222"/>
</dbReference>
<evidence type="ECO:0000256" key="2">
    <source>
        <dbReference type="ARBA" id="ARBA00012400"/>
    </source>
</evidence>
<dbReference type="InterPro" id="IPR028161">
    <property type="entry name" value="Met8-like"/>
</dbReference>
<dbReference type="InterPro" id="IPR036291">
    <property type="entry name" value="NAD(P)-bd_dom_sf"/>
</dbReference>
<evidence type="ECO:0000256" key="3">
    <source>
        <dbReference type="ARBA" id="ARBA00023002"/>
    </source>
</evidence>
<gene>
    <name evidence="7" type="ORF">SE37_13435</name>
</gene>
<dbReference type="SUPFAM" id="SSF75615">
    <property type="entry name" value="Siroheme synthase middle domains-like"/>
    <property type="match status" value="1"/>
</dbReference>
<evidence type="ECO:0000256" key="6">
    <source>
        <dbReference type="ARBA" id="ARBA00047561"/>
    </source>
</evidence>
<dbReference type="GO" id="GO:0019354">
    <property type="term" value="P:siroheme biosynthetic process"/>
    <property type="evidence" value="ECO:0007669"/>
    <property type="project" value="UniProtKB-UniPathway"/>
</dbReference>
<evidence type="ECO:0000256" key="1">
    <source>
        <dbReference type="ARBA" id="ARBA00005010"/>
    </source>
</evidence>
<dbReference type="EMBL" id="JXBL01000001">
    <property type="protein sequence ID" value="KIE43560.1"/>
    <property type="molecule type" value="Genomic_DNA"/>
</dbReference>
<dbReference type="GO" id="GO:0043115">
    <property type="term" value="F:precorrin-2 dehydrogenase activity"/>
    <property type="evidence" value="ECO:0007669"/>
    <property type="project" value="UniProtKB-EC"/>
</dbReference>
<sequence length="224" mass="23630">MTFLPINLNVTGRPVTVVGGGRVARRKCLSLLEAGARVTVIAPRLDAQLLELANDGLICLAQRPYADGDLAGSVLVYAATDDPAVNRAVAAEAHDRGIPVDVIDAPERGSFISPAVLRRGDLVIAVSTGGGVPGFAARVRDDIAGTIGQEYAEALLILGAIREKLLTASKNAAYNKNILHDLSAAPLPEMVRSRNFEELDRTLARIAGPDCTLENLGFGRKDSP</sequence>
<dbReference type="AlphaFoldDB" id="A0A0C1U7D5"/>
<dbReference type="PANTHER" id="PTHR35330:SF1">
    <property type="entry name" value="SIROHEME BIOSYNTHESIS PROTEIN MET8"/>
    <property type="match status" value="1"/>
</dbReference>
<dbReference type="InterPro" id="IPR006367">
    <property type="entry name" value="Sirohaem_synthase_N"/>
</dbReference>
<organism evidence="7 8">
    <name type="scientific">Geobacter soli</name>
    <dbReference type="NCBI Taxonomy" id="1510391"/>
    <lineage>
        <taxon>Bacteria</taxon>
        <taxon>Pseudomonadati</taxon>
        <taxon>Thermodesulfobacteriota</taxon>
        <taxon>Desulfuromonadia</taxon>
        <taxon>Geobacterales</taxon>
        <taxon>Geobacteraceae</taxon>
        <taxon>Geobacter</taxon>
    </lineage>
</organism>
<dbReference type="Proteomes" id="UP000031433">
    <property type="component" value="Unassembled WGS sequence"/>
</dbReference>
<evidence type="ECO:0000313" key="7">
    <source>
        <dbReference type="EMBL" id="KIE43560.1"/>
    </source>
</evidence>
<keyword evidence="3" id="KW-0560">Oxidoreductase</keyword>
<dbReference type="Gene3D" id="1.10.8.610">
    <property type="entry name" value="SirC, precorrin-2 dehydrogenase, C-terminal helical domain-like"/>
    <property type="match status" value="1"/>
</dbReference>
<dbReference type="SUPFAM" id="SSF51735">
    <property type="entry name" value="NAD(P)-binding Rossmann-fold domains"/>
    <property type="match status" value="1"/>
</dbReference>
<dbReference type="RefSeq" id="WP_039647139.1">
    <property type="nucleotide sequence ID" value="NZ_JXBL01000001.1"/>
</dbReference>
<dbReference type="Gene3D" id="3.40.50.720">
    <property type="entry name" value="NAD(P)-binding Rossmann-like Domain"/>
    <property type="match status" value="1"/>
</dbReference>
<dbReference type="NCBIfam" id="TIGR01470">
    <property type="entry name" value="cysG_Nterm"/>
    <property type="match status" value="1"/>
</dbReference>
<reference evidence="7 8" key="1">
    <citation type="submission" date="2015-01" db="EMBL/GenBank/DDBJ databases">
        <title>Genome sequence of the anaerobic bacterium Geobacter soli GSS01, a dissimilatory Fe(III) reducer from soil.</title>
        <authorList>
            <person name="Yang G."/>
            <person name="Zhou S."/>
        </authorList>
    </citation>
    <scope>NUCLEOTIDE SEQUENCE [LARGE SCALE GENOMIC DNA]</scope>
    <source>
        <strain evidence="7 8">GSS01</strain>
    </source>
</reference>
<dbReference type="InterPro" id="IPR042518">
    <property type="entry name" value="SirC_C"/>
</dbReference>
<keyword evidence="5" id="KW-0627">Porphyrin biosynthesis</keyword>
<evidence type="ECO:0000256" key="4">
    <source>
        <dbReference type="ARBA" id="ARBA00023027"/>
    </source>
</evidence>
<keyword evidence="4" id="KW-0520">NAD</keyword>
<dbReference type="Pfam" id="PF13241">
    <property type="entry name" value="NAD_binding_7"/>
    <property type="match status" value="1"/>
</dbReference>
<proteinExistence type="predicted"/>
<evidence type="ECO:0000256" key="5">
    <source>
        <dbReference type="ARBA" id="ARBA00023244"/>
    </source>
</evidence>
<dbReference type="PANTHER" id="PTHR35330">
    <property type="entry name" value="SIROHEME BIOSYNTHESIS PROTEIN MET8"/>
    <property type="match status" value="1"/>
</dbReference>
<comment type="pathway">
    <text evidence="1">Porphyrin-containing compound metabolism; siroheme biosynthesis; sirohydrochlorin from precorrin-2: step 1/1.</text>
</comment>
<protein>
    <recommendedName>
        <fullName evidence="2">precorrin-2 dehydrogenase</fullName>
        <ecNumber evidence="2">1.3.1.76</ecNumber>
    </recommendedName>
</protein>
<name>A0A0C1U7D5_9BACT</name>
<dbReference type="EC" id="1.3.1.76" evidence="2"/>
<evidence type="ECO:0000313" key="8">
    <source>
        <dbReference type="Proteomes" id="UP000031433"/>
    </source>
</evidence>
<dbReference type="GO" id="GO:0004325">
    <property type="term" value="F:ferrochelatase activity"/>
    <property type="evidence" value="ECO:0007669"/>
    <property type="project" value="InterPro"/>
</dbReference>
<accession>A0A0C1U7D5</accession>
<comment type="caution">
    <text evidence="7">The sequence shown here is derived from an EMBL/GenBank/DDBJ whole genome shotgun (WGS) entry which is preliminary data.</text>
</comment>
<comment type="catalytic activity">
    <reaction evidence="6">
        <text>precorrin-2 + NAD(+) = sirohydrochlorin + NADH + 2 H(+)</text>
        <dbReference type="Rhea" id="RHEA:15613"/>
        <dbReference type="ChEBI" id="CHEBI:15378"/>
        <dbReference type="ChEBI" id="CHEBI:57540"/>
        <dbReference type="ChEBI" id="CHEBI:57945"/>
        <dbReference type="ChEBI" id="CHEBI:58351"/>
        <dbReference type="ChEBI" id="CHEBI:58827"/>
        <dbReference type="EC" id="1.3.1.76"/>
    </reaction>
</comment>
<keyword evidence="8" id="KW-1185">Reference proteome</keyword>